<evidence type="ECO:0000256" key="6">
    <source>
        <dbReference type="ARBA" id="ARBA00023136"/>
    </source>
</evidence>
<name>A0A0D8XE21_DICVI</name>
<feature type="transmembrane region" description="Helical" evidence="8">
    <location>
        <begin position="111"/>
        <end position="131"/>
    </location>
</feature>
<organism evidence="9 10">
    <name type="scientific">Dictyocaulus viviparus</name>
    <name type="common">Bovine lungworm</name>
    <dbReference type="NCBI Taxonomy" id="29172"/>
    <lineage>
        <taxon>Eukaryota</taxon>
        <taxon>Metazoa</taxon>
        <taxon>Ecdysozoa</taxon>
        <taxon>Nematoda</taxon>
        <taxon>Chromadorea</taxon>
        <taxon>Rhabditida</taxon>
        <taxon>Rhabditina</taxon>
        <taxon>Rhabditomorpha</taxon>
        <taxon>Strongyloidea</taxon>
        <taxon>Metastrongylidae</taxon>
        <taxon>Dictyocaulus</taxon>
    </lineage>
</organism>
<proteinExistence type="predicted"/>
<sequence>MIGIIDIEYLQRYGRCEWMTSIEADVSEMPKEHSGWPTIEADTWWMSVALDKSASTKPNSTAADHSNDNTQKNFDRLSRIRYLGAAIALAFGSGDTYYLPHEVSHRGGTTFIIQFIICYFLAALPMLYLEIALGQFTSASPWYAYELICPGMAGIAGAFAFNIVLRIVVCAVWASHAFALFGVSLTGVFQTVPWDKCTDYTKCYNPRIADNCLFSSSNSTECAAFVRGLLHRRSDYIRDTSLVVYMRELIKEDKELDAENVFPHPCIILALIFVWFIATIERHVCDKLQSGMCSTCATAPDLSQK</sequence>
<dbReference type="InterPro" id="IPR037272">
    <property type="entry name" value="SNS_sf"/>
</dbReference>
<keyword evidence="2" id="KW-0813">Transport</keyword>
<dbReference type="Proteomes" id="UP000053766">
    <property type="component" value="Unassembled WGS sequence"/>
</dbReference>
<comment type="subcellular location">
    <subcellularLocation>
        <location evidence="1">Membrane</location>
        <topology evidence="1">Multi-pass membrane protein</topology>
    </subcellularLocation>
</comment>
<feature type="transmembrane region" description="Helical" evidence="8">
    <location>
        <begin position="261"/>
        <end position="280"/>
    </location>
</feature>
<dbReference type="SUPFAM" id="SSF161070">
    <property type="entry name" value="SNF-like"/>
    <property type="match status" value="1"/>
</dbReference>
<feature type="transmembrane region" description="Helical" evidence="8">
    <location>
        <begin position="143"/>
        <end position="174"/>
    </location>
</feature>
<dbReference type="OrthoDB" id="5876443at2759"/>
<keyword evidence="4" id="KW-0769">Symport</keyword>
<reference evidence="9 10" key="1">
    <citation type="submission" date="2013-11" db="EMBL/GenBank/DDBJ databases">
        <title>Draft genome of the bovine lungworm Dictyocaulus viviparus.</title>
        <authorList>
            <person name="Mitreva M."/>
        </authorList>
    </citation>
    <scope>NUCLEOTIDE SEQUENCE [LARGE SCALE GENOMIC DNA]</scope>
    <source>
        <strain evidence="9 10">HannoverDv2000</strain>
    </source>
</reference>
<dbReference type="AlphaFoldDB" id="A0A0D8XE21"/>
<keyword evidence="6 8" id="KW-0472">Membrane</keyword>
<evidence type="ECO:0000256" key="2">
    <source>
        <dbReference type="ARBA" id="ARBA00022448"/>
    </source>
</evidence>
<reference evidence="10" key="2">
    <citation type="journal article" date="2016" name="Sci. Rep.">
        <title>Dictyocaulus viviparus genome, variome and transcriptome elucidate lungworm biology and support future intervention.</title>
        <authorList>
            <person name="McNulty S.N."/>
            <person name="Strube C."/>
            <person name="Rosa B.A."/>
            <person name="Martin J.C."/>
            <person name="Tyagi R."/>
            <person name="Choi Y.J."/>
            <person name="Wang Q."/>
            <person name="Hallsworth Pepin K."/>
            <person name="Zhang X."/>
            <person name="Ozersky P."/>
            <person name="Wilson R.K."/>
            <person name="Sternberg P.W."/>
            <person name="Gasser R.B."/>
            <person name="Mitreva M."/>
        </authorList>
    </citation>
    <scope>NUCLEOTIDE SEQUENCE [LARGE SCALE GENOMIC DNA]</scope>
    <source>
        <strain evidence="10">HannoverDv2000</strain>
    </source>
</reference>
<dbReference type="GO" id="GO:0046872">
    <property type="term" value="F:metal ion binding"/>
    <property type="evidence" value="ECO:0007669"/>
    <property type="project" value="UniProtKB-KW"/>
</dbReference>
<protein>
    <recommendedName>
        <fullName evidence="11">Sodium:neurotransmitter symporter family protein</fullName>
    </recommendedName>
</protein>
<keyword evidence="5 8" id="KW-1133">Transmembrane helix</keyword>
<dbReference type="InterPro" id="IPR000175">
    <property type="entry name" value="Na/ntran_symport"/>
</dbReference>
<accession>A0A0D8XE21</accession>
<evidence type="ECO:0000256" key="8">
    <source>
        <dbReference type="SAM" id="Phobius"/>
    </source>
</evidence>
<evidence type="ECO:0008006" key="11">
    <source>
        <dbReference type="Google" id="ProtNLM"/>
    </source>
</evidence>
<dbReference type="GO" id="GO:0089718">
    <property type="term" value="P:amino acid import across plasma membrane"/>
    <property type="evidence" value="ECO:0007669"/>
    <property type="project" value="TreeGrafter"/>
</dbReference>
<dbReference type="PANTHER" id="PTHR11616:SF241">
    <property type="entry name" value="SODIUM- AND CHLORIDE-DEPENDENT GLYCINE TRANSPORTER 2"/>
    <property type="match status" value="1"/>
</dbReference>
<evidence type="ECO:0000256" key="4">
    <source>
        <dbReference type="ARBA" id="ARBA00022847"/>
    </source>
</evidence>
<keyword evidence="7" id="KW-0915">Sodium</keyword>
<dbReference type="Pfam" id="PF00209">
    <property type="entry name" value="SNF"/>
    <property type="match status" value="1"/>
</dbReference>
<keyword evidence="7" id="KW-0479">Metal-binding</keyword>
<evidence type="ECO:0000313" key="10">
    <source>
        <dbReference type="Proteomes" id="UP000053766"/>
    </source>
</evidence>
<dbReference type="PANTHER" id="PTHR11616">
    <property type="entry name" value="SODIUM/CHLORIDE DEPENDENT TRANSPORTER"/>
    <property type="match status" value="1"/>
</dbReference>
<evidence type="ECO:0000256" key="1">
    <source>
        <dbReference type="ARBA" id="ARBA00004141"/>
    </source>
</evidence>
<evidence type="ECO:0000313" key="9">
    <source>
        <dbReference type="EMBL" id="KJH42848.1"/>
    </source>
</evidence>
<dbReference type="PROSITE" id="PS50267">
    <property type="entry name" value="NA_NEUROTRAN_SYMP_3"/>
    <property type="match status" value="1"/>
</dbReference>
<feature type="binding site" evidence="7">
    <location>
        <position position="90"/>
    </location>
    <ligand>
        <name>Na(+)</name>
        <dbReference type="ChEBI" id="CHEBI:29101"/>
        <label>1</label>
    </ligand>
</feature>
<evidence type="ECO:0000256" key="7">
    <source>
        <dbReference type="PIRSR" id="PIRSR600175-1"/>
    </source>
</evidence>
<dbReference type="EMBL" id="KN716617">
    <property type="protein sequence ID" value="KJH42848.1"/>
    <property type="molecule type" value="Genomic_DNA"/>
</dbReference>
<keyword evidence="3 8" id="KW-0812">Transmembrane</keyword>
<dbReference type="GO" id="GO:0005886">
    <property type="term" value="C:plasma membrane"/>
    <property type="evidence" value="ECO:0007669"/>
    <property type="project" value="TreeGrafter"/>
</dbReference>
<dbReference type="GO" id="GO:0005283">
    <property type="term" value="F:amino acid:sodium symporter activity"/>
    <property type="evidence" value="ECO:0007669"/>
    <property type="project" value="TreeGrafter"/>
</dbReference>
<evidence type="ECO:0000256" key="3">
    <source>
        <dbReference type="ARBA" id="ARBA00022692"/>
    </source>
</evidence>
<gene>
    <name evidence="9" type="ORF">DICVIV_11145</name>
</gene>
<keyword evidence="10" id="KW-1185">Reference proteome</keyword>
<evidence type="ECO:0000256" key="5">
    <source>
        <dbReference type="ARBA" id="ARBA00022989"/>
    </source>
</evidence>